<dbReference type="EC" id="3.6.1.7" evidence="1 2"/>
<dbReference type="PANTHER" id="PTHR47268">
    <property type="entry name" value="ACYLPHOSPHATASE"/>
    <property type="match status" value="1"/>
</dbReference>
<dbReference type="PROSITE" id="PS51160">
    <property type="entry name" value="ACYLPHOSPHATASE_3"/>
    <property type="match status" value="1"/>
</dbReference>
<proteinExistence type="inferred from homology"/>
<dbReference type="InterPro" id="IPR036046">
    <property type="entry name" value="Acylphosphatase-like_dom_sf"/>
</dbReference>
<dbReference type="PROSITE" id="PS00151">
    <property type="entry name" value="ACYLPHOSPHATASE_2"/>
    <property type="match status" value="1"/>
</dbReference>
<dbReference type="PRINTS" id="PR00112">
    <property type="entry name" value="ACYLPHPHTASE"/>
</dbReference>
<evidence type="ECO:0000313" key="7">
    <source>
        <dbReference type="Proteomes" id="UP000803884"/>
    </source>
</evidence>
<feature type="compositionally biased region" description="Basic and acidic residues" evidence="4">
    <location>
        <begin position="82"/>
        <end position="95"/>
    </location>
</feature>
<comment type="similarity">
    <text evidence="3">Belongs to the acylphosphatase family.</text>
</comment>
<feature type="active site" evidence="1">
    <location>
        <position position="48"/>
    </location>
</feature>
<feature type="domain" description="Acylphosphatase-like" evidence="5">
    <location>
        <begin position="15"/>
        <end position="102"/>
    </location>
</feature>
<dbReference type="InterPro" id="IPR017968">
    <property type="entry name" value="Acylphosphatase_CS"/>
</dbReference>
<dbReference type="InterPro" id="IPR020456">
    <property type="entry name" value="Acylphosphatase"/>
</dbReference>
<dbReference type="InterPro" id="IPR001792">
    <property type="entry name" value="Acylphosphatase-like_dom"/>
</dbReference>
<keyword evidence="7" id="KW-1185">Reference proteome</keyword>
<evidence type="ECO:0000256" key="3">
    <source>
        <dbReference type="RuleBase" id="RU004168"/>
    </source>
</evidence>
<dbReference type="Gene3D" id="3.30.70.100">
    <property type="match status" value="1"/>
</dbReference>
<comment type="caution">
    <text evidence="6">The sequence shown here is derived from an EMBL/GenBank/DDBJ whole genome shotgun (WGS) entry which is preliminary data.</text>
</comment>
<dbReference type="Proteomes" id="UP000803884">
    <property type="component" value="Unassembled WGS sequence"/>
</dbReference>
<accession>A0AB34KS43</accession>
<name>A0AB34KS43_9PEZI</name>
<comment type="catalytic activity">
    <reaction evidence="1 2">
        <text>an acyl phosphate + H2O = a carboxylate + phosphate + H(+)</text>
        <dbReference type="Rhea" id="RHEA:14965"/>
        <dbReference type="ChEBI" id="CHEBI:15377"/>
        <dbReference type="ChEBI" id="CHEBI:15378"/>
        <dbReference type="ChEBI" id="CHEBI:29067"/>
        <dbReference type="ChEBI" id="CHEBI:43474"/>
        <dbReference type="ChEBI" id="CHEBI:59918"/>
        <dbReference type="EC" id="3.6.1.7"/>
    </reaction>
</comment>
<evidence type="ECO:0000256" key="2">
    <source>
        <dbReference type="RuleBase" id="RU000553"/>
    </source>
</evidence>
<dbReference type="SUPFAM" id="SSF54975">
    <property type="entry name" value="Acylphosphatase/BLUF domain-like"/>
    <property type="match status" value="1"/>
</dbReference>
<dbReference type="AlphaFoldDB" id="A0AB34KS43"/>
<evidence type="ECO:0000259" key="5">
    <source>
        <dbReference type="PROSITE" id="PS51160"/>
    </source>
</evidence>
<feature type="active site" evidence="1">
    <location>
        <position position="30"/>
    </location>
</feature>
<dbReference type="Pfam" id="PF00708">
    <property type="entry name" value="Acylphosphatase"/>
    <property type="match status" value="1"/>
</dbReference>
<feature type="compositionally biased region" description="Polar residues" evidence="4">
    <location>
        <begin position="60"/>
        <end position="73"/>
    </location>
</feature>
<keyword evidence="1 2" id="KW-0378">Hydrolase</keyword>
<dbReference type="PANTHER" id="PTHR47268:SF4">
    <property type="entry name" value="ACYLPHOSPHATASE"/>
    <property type="match status" value="1"/>
</dbReference>
<dbReference type="EMBL" id="JAAQHG020000016">
    <property type="protein sequence ID" value="KAL1586165.1"/>
    <property type="molecule type" value="Genomic_DNA"/>
</dbReference>
<dbReference type="GO" id="GO:0003998">
    <property type="term" value="F:acylphosphatase activity"/>
    <property type="evidence" value="ECO:0007669"/>
    <property type="project" value="UniProtKB-EC"/>
</dbReference>
<organism evidence="6 7">
    <name type="scientific">Cladosporium halotolerans</name>
    <dbReference type="NCBI Taxonomy" id="1052096"/>
    <lineage>
        <taxon>Eukaryota</taxon>
        <taxon>Fungi</taxon>
        <taxon>Dikarya</taxon>
        <taxon>Ascomycota</taxon>
        <taxon>Pezizomycotina</taxon>
        <taxon>Dothideomycetes</taxon>
        <taxon>Dothideomycetidae</taxon>
        <taxon>Cladosporiales</taxon>
        <taxon>Cladosporiaceae</taxon>
        <taxon>Cladosporium</taxon>
    </lineage>
</organism>
<evidence type="ECO:0000313" key="6">
    <source>
        <dbReference type="EMBL" id="KAL1586165.1"/>
    </source>
</evidence>
<dbReference type="GeneID" id="96006296"/>
<feature type="region of interest" description="Disordered" evidence="4">
    <location>
        <begin position="51"/>
        <end position="102"/>
    </location>
</feature>
<gene>
    <name evidence="6" type="ORF">WHR41_04852</name>
</gene>
<evidence type="ECO:0000256" key="4">
    <source>
        <dbReference type="SAM" id="MobiDB-lite"/>
    </source>
</evidence>
<reference evidence="6 7" key="1">
    <citation type="journal article" date="2020" name="Microbiol. Resour. Announc.">
        <title>Draft Genome Sequence of a Cladosporium Species Isolated from the Mesophotic Ascidian Didemnum maculosum.</title>
        <authorList>
            <person name="Gioti A."/>
            <person name="Siaperas R."/>
            <person name="Nikolaivits E."/>
            <person name="Le Goff G."/>
            <person name="Ouazzani J."/>
            <person name="Kotoulas G."/>
            <person name="Topakas E."/>
        </authorList>
    </citation>
    <scope>NUCLEOTIDE SEQUENCE [LARGE SCALE GENOMIC DNA]</scope>
    <source>
        <strain evidence="6 7">TM138-S3</strain>
    </source>
</reference>
<dbReference type="PROSITE" id="PS00150">
    <property type="entry name" value="ACYLPHOSPHATASE_1"/>
    <property type="match status" value="1"/>
</dbReference>
<protein>
    <recommendedName>
        <fullName evidence="1 2">Acylphosphatase</fullName>
        <ecNumber evidence="1 2">3.6.1.7</ecNumber>
    </recommendedName>
</protein>
<dbReference type="RefSeq" id="XP_069229270.1">
    <property type="nucleotide sequence ID" value="XM_069373458.1"/>
</dbReference>
<evidence type="ECO:0000256" key="1">
    <source>
        <dbReference type="PROSITE-ProRule" id="PRU00520"/>
    </source>
</evidence>
<sequence length="102" mass="11007">MRHFTTSAVRIMSKRIQFKVEGKVQGVCFRQFTVEKAQGLNLTGYVKNASDGSVSGEAQGDQSSLSQFVQHLNSGPPAAKVSKVDQNDVAAKEGESGFSQTR</sequence>